<evidence type="ECO:0000313" key="3">
    <source>
        <dbReference type="Proteomes" id="UP000000763"/>
    </source>
</evidence>
<proteinExistence type="predicted"/>
<sequence>MQNPNDILGHIVERGFMDDYKIWTLHGEVTDRNEEADDFCFDAAENFIIEDMSQGTIPECGGFGIDDAGIDFDLEDMLQHVEPEVLTSTRRGFNNWEELEKAAKELLYDESKGCDKDYTVLCFVLELLKLKARHGWSDTSFNDLMDLLRVMLPKPNLLMCTRVPDLLKVKDRLKQLFSNRNDAELMRWHQEGRKTDGMIQHPADARQWKNIDALHSEFAKDLRNIRFALSTDRMNPFGDLSSKHSTWLVLLTMYNLPTWICQKRKYILLSILIQGPKQSGIDIDVFLEPLMEDMQEMWKEGLRVWNKYCREHFTLRAIIFVTINDLPVNFSLSAWWHRSDAMTSMFSWGLTSHKSNIPTKIPRSSVDGRTTAQHPPTARGENGRTTLVKSVLTSQPVYLLTALKVNNESLEVLDKQWSRFLWAESGDTTEGKCKVNWEKTSSPTVNGGGYTKKIWDAIASWIAYAPMAPTDWTQATTVHEWWEYLAACHGVPKLGTISLILIMSWEIWNEQNRRIFRNKELSTAALITKIKEESKTGATAGAKYLAEMLP</sequence>
<dbReference type="Proteomes" id="UP000000763">
    <property type="component" value="Chromosome 10"/>
</dbReference>
<dbReference type="AlphaFoldDB" id="Q8S6N0"/>
<dbReference type="Pfam" id="PF02992">
    <property type="entry name" value="Transposase_21"/>
    <property type="match status" value="1"/>
</dbReference>
<dbReference type="PANTHER" id="PTHR10775">
    <property type="entry name" value="OS08G0208400 PROTEIN"/>
    <property type="match status" value="1"/>
</dbReference>
<feature type="region of interest" description="Disordered" evidence="1">
    <location>
        <begin position="359"/>
        <end position="382"/>
    </location>
</feature>
<gene>
    <name evidence="2" type="primary">OSJNBa0073L01.18</name>
</gene>
<evidence type="ECO:0000313" key="2">
    <source>
        <dbReference type="EMBL" id="AAM18741.1"/>
    </source>
</evidence>
<dbReference type="InterPro" id="IPR004242">
    <property type="entry name" value="Transposase_21"/>
</dbReference>
<accession>Q8S6N0</accession>
<reference evidence="3" key="1">
    <citation type="journal article" date="2005" name="Nature">
        <title>The map-based sequence of the rice genome.</title>
        <authorList>
            <consortium name="International rice genome sequencing project (IRGSP)"/>
            <person name="Matsumoto T."/>
            <person name="Wu J."/>
            <person name="Kanamori H."/>
            <person name="Katayose Y."/>
            <person name="Fujisawa M."/>
            <person name="Namiki N."/>
            <person name="Mizuno H."/>
            <person name="Yamamoto K."/>
            <person name="Antonio B.A."/>
            <person name="Baba T."/>
            <person name="Sakata K."/>
            <person name="Nagamura Y."/>
            <person name="Aoki H."/>
            <person name="Arikawa K."/>
            <person name="Arita K."/>
            <person name="Bito T."/>
            <person name="Chiden Y."/>
            <person name="Fujitsuka N."/>
            <person name="Fukunaka R."/>
            <person name="Hamada M."/>
            <person name="Harada C."/>
            <person name="Hayashi A."/>
            <person name="Hijishita S."/>
            <person name="Honda M."/>
            <person name="Hosokawa S."/>
            <person name="Ichikawa Y."/>
            <person name="Idonuma A."/>
            <person name="Iijima M."/>
            <person name="Ikeda M."/>
            <person name="Ikeno M."/>
            <person name="Ito K."/>
            <person name="Ito S."/>
            <person name="Ito T."/>
            <person name="Ito Y."/>
            <person name="Ito Y."/>
            <person name="Iwabuchi A."/>
            <person name="Kamiya K."/>
            <person name="Karasawa W."/>
            <person name="Kurita K."/>
            <person name="Katagiri S."/>
            <person name="Kikuta A."/>
            <person name="Kobayashi H."/>
            <person name="Kobayashi N."/>
            <person name="Machita K."/>
            <person name="Maehara T."/>
            <person name="Masukawa M."/>
            <person name="Mizubayashi T."/>
            <person name="Mukai Y."/>
            <person name="Nagasaki H."/>
            <person name="Nagata Y."/>
            <person name="Naito S."/>
            <person name="Nakashima M."/>
            <person name="Nakama Y."/>
            <person name="Nakamichi Y."/>
            <person name="Nakamura M."/>
            <person name="Meguro A."/>
            <person name="Negishi M."/>
            <person name="Ohta I."/>
            <person name="Ohta T."/>
            <person name="Okamoto M."/>
            <person name="Ono N."/>
            <person name="Saji S."/>
            <person name="Sakaguchi M."/>
            <person name="Sakai K."/>
            <person name="Shibata M."/>
            <person name="Shimokawa T."/>
            <person name="Song J."/>
            <person name="Takazaki Y."/>
            <person name="Terasawa K."/>
            <person name="Tsugane M."/>
            <person name="Tsuji K."/>
            <person name="Ueda S."/>
            <person name="Waki K."/>
            <person name="Yamagata H."/>
            <person name="Yamamoto M."/>
            <person name="Yamamoto S."/>
            <person name="Yamane H."/>
            <person name="Yoshiki S."/>
            <person name="Yoshihara R."/>
            <person name="Yukawa K."/>
            <person name="Zhong H."/>
            <person name="Yano M."/>
            <person name="Yuan Q."/>
            <person name="Ouyang S."/>
            <person name="Liu J."/>
            <person name="Jones K.M."/>
            <person name="Gansberger K."/>
            <person name="Moffat K."/>
            <person name="Hill J."/>
            <person name="Bera J."/>
            <person name="Fadrosh D."/>
            <person name="Jin S."/>
            <person name="Johri S."/>
            <person name="Kim M."/>
            <person name="Overton L."/>
            <person name="Reardon M."/>
            <person name="Tsitrin T."/>
            <person name="Vuong H."/>
            <person name="Weaver B."/>
            <person name="Ciecko A."/>
            <person name="Tallon L."/>
            <person name="Jackson J."/>
            <person name="Pai G."/>
            <person name="Aken S.V."/>
            <person name="Utterback T."/>
            <person name="Reidmuller S."/>
            <person name="Feldblyum T."/>
            <person name="Hsiao J."/>
            <person name="Zismann V."/>
            <person name="Iobst S."/>
            <person name="de Vazeille A.R."/>
            <person name="Buell C.R."/>
            <person name="Ying K."/>
            <person name="Li Y."/>
            <person name="Lu T."/>
            <person name="Huang Y."/>
            <person name="Zhao Q."/>
            <person name="Feng Q."/>
            <person name="Zhang L."/>
            <person name="Zhu J."/>
            <person name="Weng Q."/>
            <person name="Mu J."/>
            <person name="Lu Y."/>
            <person name="Fan D."/>
            <person name="Liu Y."/>
            <person name="Guan J."/>
            <person name="Zhang Y."/>
            <person name="Yu S."/>
            <person name="Liu X."/>
            <person name="Zhang Y."/>
            <person name="Hong G."/>
            <person name="Han B."/>
            <person name="Choisne N."/>
            <person name="Demange N."/>
            <person name="Orjeda G."/>
            <person name="Samain S."/>
            <person name="Cattolico L."/>
            <person name="Pelletier E."/>
            <person name="Couloux A."/>
            <person name="Segurens B."/>
            <person name="Wincker P."/>
            <person name="D'Hont A."/>
            <person name="Scarpelli C."/>
            <person name="Weissenbach J."/>
            <person name="Salanoubat M."/>
            <person name="Quetier F."/>
            <person name="Yu Y."/>
            <person name="Kim H.R."/>
            <person name="Rambo T."/>
            <person name="Currie J."/>
            <person name="Collura K."/>
            <person name="Luo M."/>
            <person name="Yang T."/>
            <person name="Ammiraju J.S.S."/>
            <person name="Engler F."/>
            <person name="Soderlund C."/>
            <person name="Wing R.A."/>
            <person name="Palmer L.E."/>
            <person name="de la Bastide M."/>
            <person name="Spiegel L."/>
            <person name="Nascimento L."/>
            <person name="Zutavern T."/>
            <person name="O'Shaughnessy A."/>
            <person name="Dike S."/>
            <person name="Dedhia N."/>
            <person name="Preston R."/>
            <person name="Balija V."/>
            <person name="McCombie W.R."/>
            <person name="Chow T."/>
            <person name="Chen H."/>
            <person name="Chung M."/>
            <person name="Chen C."/>
            <person name="Shaw J."/>
            <person name="Wu H."/>
            <person name="Hsiao K."/>
            <person name="Chao Y."/>
            <person name="Chu M."/>
            <person name="Cheng C."/>
            <person name="Hour A."/>
            <person name="Lee P."/>
            <person name="Lin S."/>
            <person name="Lin Y."/>
            <person name="Liou J."/>
            <person name="Liu S."/>
            <person name="Hsing Y."/>
            <person name="Raghuvanshi S."/>
            <person name="Mohanty A."/>
            <person name="Bharti A.K."/>
            <person name="Gaur A."/>
            <person name="Gupta V."/>
            <person name="Kumar D."/>
            <person name="Ravi V."/>
            <person name="Vij S."/>
            <person name="Kapur A."/>
            <person name="Khurana P."/>
            <person name="Khurana P."/>
            <person name="Khurana J.P."/>
            <person name="Tyagi A.K."/>
            <person name="Gaikwad K."/>
            <person name="Singh A."/>
            <person name="Dalal V."/>
            <person name="Srivastava S."/>
            <person name="Dixit A."/>
            <person name="Pal A.K."/>
            <person name="Ghazi I.A."/>
            <person name="Yadav M."/>
            <person name="Pandit A."/>
            <person name="Bhargava A."/>
            <person name="Sureshbabu K."/>
            <person name="Batra K."/>
            <person name="Sharma T.R."/>
            <person name="Mohapatra T."/>
            <person name="Singh N.K."/>
            <person name="Messing J."/>
            <person name="Nelson A.B."/>
            <person name="Fuks G."/>
            <person name="Kavchok S."/>
            <person name="Keizer G."/>
            <person name="Linton E."/>
            <person name="Llaca V."/>
            <person name="Song R."/>
            <person name="Tanyolac B."/>
            <person name="Young S."/>
            <person name="Ho-Il K."/>
            <person name="Hahn J.H."/>
            <person name="Sangsakoo G."/>
            <person name="Vanavichit A."/>
            <person name="de Mattos Luiz.A.T."/>
            <person name="Zimmer P.D."/>
            <person name="Malone G."/>
            <person name="Dellagostin O."/>
            <person name="de Oliveira A.C."/>
            <person name="Bevan M."/>
            <person name="Bancroft I."/>
            <person name="Minx P."/>
            <person name="Cordum H."/>
            <person name="Wilson R."/>
            <person name="Cheng Z."/>
            <person name="Jin W."/>
            <person name="Jiang J."/>
            <person name="Leong S.A."/>
            <person name="Iwama H."/>
            <person name="Gojobori T."/>
            <person name="Itoh T."/>
            <person name="Niimura Y."/>
            <person name="Fujii Y."/>
            <person name="Habara T."/>
            <person name="Sakai H."/>
            <person name="Sato Y."/>
            <person name="Wilson G."/>
            <person name="Kumar K."/>
            <person name="McCouch S."/>
            <person name="Juretic N."/>
            <person name="Hoen D."/>
            <person name="Wright S."/>
            <person name="Bruskiewich R."/>
            <person name="Bureau T."/>
            <person name="Miyao A."/>
            <person name="Hirochika H."/>
            <person name="Nishikawa T."/>
            <person name="Kadowaki K."/>
            <person name="Sugiura M."/>
            <person name="Burr B."/>
            <person name="Sasaki T."/>
        </authorList>
    </citation>
    <scope>NUCLEOTIDE SEQUENCE [LARGE SCALE GENOMIC DNA]</scope>
    <source>
        <strain evidence="3">cv. Nipponbare</strain>
    </source>
</reference>
<evidence type="ECO:0000256" key="1">
    <source>
        <dbReference type="SAM" id="MobiDB-lite"/>
    </source>
</evidence>
<dbReference type="PANTHER" id="PTHR10775:SF180">
    <property type="entry name" value="TRANSPOSON, EN_SPM-LIKE, TRANSPOSASE-ASSOCIATED DOMAIN PROTEIN-RELATED"/>
    <property type="match status" value="1"/>
</dbReference>
<protein>
    <submittedName>
        <fullName evidence="2">TNP2-like transposon protein</fullName>
    </submittedName>
</protein>
<organism evidence="2 3">
    <name type="scientific">Oryza sativa subsp. japonica</name>
    <name type="common">Rice</name>
    <dbReference type="NCBI Taxonomy" id="39947"/>
    <lineage>
        <taxon>Eukaryota</taxon>
        <taxon>Viridiplantae</taxon>
        <taxon>Streptophyta</taxon>
        <taxon>Embryophyta</taxon>
        <taxon>Tracheophyta</taxon>
        <taxon>Spermatophyta</taxon>
        <taxon>Magnoliopsida</taxon>
        <taxon>Liliopsida</taxon>
        <taxon>Poales</taxon>
        <taxon>Poaceae</taxon>
        <taxon>BOP clade</taxon>
        <taxon>Oryzoideae</taxon>
        <taxon>Oryzeae</taxon>
        <taxon>Oryzinae</taxon>
        <taxon>Oryza</taxon>
        <taxon>Oryza sativa</taxon>
    </lineage>
</organism>
<dbReference type="EMBL" id="AC092548">
    <property type="protein sequence ID" value="AAM18741.1"/>
    <property type="molecule type" value="Genomic_DNA"/>
</dbReference>
<name>Q8S6N0_ORYSJ</name>
<reference evidence="3" key="2">
    <citation type="journal article" date="2008" name="Nucleic Acids Res.">
        <title>The rice annotation project database (RAP-DB): 2008 update.</title>
        <authorList>
            <consortium name="The rice annotation project (RAP)"/>
        </authorList>
    </citation>
    <scope>GENOME REANNOTATION</scope>
    <source>
        <strain evidence="3">cv. Nipponbare</strain>
    </source>
</reference>